<feature type="transmembrane region" description="Helical" evidence="6">
    <location>
        <begin position="175"/>
        <end position="198"/>
    </location>
</feature>
<reference evidence="7 8" key="1">
    <citation type="submission" date="2024-08" db="EMBL/GenBank/DDBJ databases">
        <title>Whole-genome sequencing of halo(alkali)philic microorganisms from hypersaline lakes.</title>
        <authorList>
            <person name="Sorokin D.Y."/>
            <person name="Merkel A.Y."/>
            <person name="Messina E."/>
            <person name="Yakimov M."/>
        </authorList>
    </citation>
    <scope>NUCLEOTIDE SEQUENCE [LARGE SCALE GENOMIC DNA]</scope>
    <source>
        <strain evidence="7 8">AB-hyl4</strain>
    </source>
</reference>
<evidence type="ECO:0000256" key="5">
    <source>
        <dbReference type="ARBA" id="ARBA00023136"/>
    </source>
</evidence>
<evidence type="ECO:0000313" key="8">
    <source>
        <dbReference type="Proteomes" id="UP001575105"/>
    </source>
</evidence>
<evidence type="ECO:0000256" key="6">
    <source>
        <dbReference type="SAM" id="Phobius"/>
    </source>
</evidence>
<feature type="transmembrane region" description="Helical" evidence="6">
    <location>
        <begin position="233"/>
        <end position="256"/>
    </location>
</feature>
<feature type="transmembrane region" description="Helical" evidence="6">
    <location>
        <begin position="310"/>
        <end position="335"/>
    </location>
</feature>
<keyword evidence="2" id="KW-1003">Cell membrane</keyword>
<organism evidence="7 8">
    <name type="scientific">Natronomicrosphaera hydrolytica</name>
    <dbReference type="NCBI Taxonomy" id="3242702"/>
    <lineage>
        <taxon>Bacteria</taxon>
        <taxon>Pseudomonadati</taxon>
        <taxon>Planctomycetota</taxon>
        <taxon>Phycisphaerae</taxon>
        <taxon>Phycisphaerales</taxon>
        <taxon>Phycisphaeraceae</taxon>
        <taxon>Natronomicrosphaera</taxon>
    </lineage>
</organism>
<evidence type="ECO:0000256" key="2">
    <source>
        <dbReference type="ARBA" id="ARBA00022475"/>
    </source>
</evidence>
<name>A0ABV4U3N2_9BACT</name>
<gene>
    <name evidence="7" type="ORF">ACERK3_04310</name>
</gene>
<dbReference type="NCBIfam" id="TIGR00374">
    <property type="entry name" value="flippase-like domain"/>
    <property type="match status" value="1"/>
</dbReference>
<proteinExistence type="predicted"/>
<dbReference type="InterPro" id="IPR022791">
    <property type="entry name" value="L-PG_synthase/AglD"/>
</dbReference>
<protein>
    <submittedName>
        <fullName evidence="7">Lysylphosphatidylglycerol synthase transmembrane domain-containing protein</fullName>
    </submittedName>
</protein>
<feature type="transmembrane region" description="Helical" evidence="6">
    <location>
        <begin position="25"/>
        <end position="44"/>
    </location>
</feature>
<sequence>MTDSLTNSPPSHVDAAVGGRRSVKAWLGTFIQVGLTVALLTWLFSDPAVREGITRTLTQANLGWLLVGVGLGAVWISAAACRWQIFLRIQGIRISFRRSTGIYLIGMFFTLFLPGLIGGEAVRMVYICRERPKQKTAAALSVMMDHMAGMVAMLATTAAIVAFRYEWLAQSPVGIGGTASVLVGLSFAVLGLFAMLIVSKRRLDRGLPEFVPARDKLNALLAAFTLFLTQWRWSLAGIALSFVTLHGYFAVFYAAGRAFNAPASFIDVFSVMPLIDVASALPISISGLGVREALLENMLHAMADVPAEAAVLIGLGGFGCWAAWCIVGGLIFACYRPSREADTLSLRELLRSSRNVQSNVETIASSPHHEV</sequence>
<accession>A0ABV4U3N2</accession>
<feature type="transmembrane region" description="Helical" evidence="6">
    <location>
        <begin position="268"/>
        <end position="290"/>
    </location>
</feature>
<dbReference type="RefSeq" id="WP_425344435.1">
    <property type="nucleotide sequence ID" value="NZ_JBGUBD010000002.1"/>
</dbReference>
<feature type="transmembrane region" description="Helical" evidence="6">
    <location>
        <begin position="64"/>
        <end position="81"/>
    </location>
</feature>
<comment type="caution">
    <text evidence="7">The sequence shown here is derived from an EMBL/GenBank/DDBJ whole genome shotgun (WGS) entry which is preliminary data.</text>
</comment>
<evidence type="ECO:0000256" key="3">
    <source>
        <dbReference type="ARBA" id="ARBA00022692"/>
    </source>
</evidence>
<evidence type="ECO:0000256" key="4">
    <source>
        <dbReference type="ARBA" id="ARBA00022989"/>
    </source>
</evidence>
<comment type="subcellular location">
    <subcellularLocation>
        <location evidence="1">Cell membrane</location>
        <topology evidence="1">Multi-pass membrane protein</topology>
    </subcellularLocation>
</comment>
<feature type="transmembrane region" description="Helical" evidence="6">
    <location>
        <begin position="102"/>
        <end position="126"/>
    </location>
</feature>
<dbReference type="Pfam" id="PF03706">
    <property type="entry name" value="LPG_synthase_TM"/>
    <property type="match status" value="1"/>
</dbReference>
<evidence type="ECO:0000313" key="7">
    <source>
        <dbReference type="EMBL" id="MFA9477513.1"/>
    </source>
</evidence>
<evidence type="ECO:0000256" key="1">
    <source>
        <dbReference type="ARBA" id="ARBA00004651"/>
    </source>
</evidence>
<dbReference type="Proteomes" id="UP001575105">
    <property type="component" value="Unassembled WGS sequence"/>
</dbReference>
<dbReference type="PANTHER" id="PTHR40277">
    <property type="entry name" value="BLL5419 PROTEIN"/>
    <property type="match status" value="1"/>
</dbReference>
<dbReference type="EMBL" id="JBGUBD010000002">
    <property type="protein sequence ID" value="MFA9477513.1"/>
    <property type="molecule type" value="Genomic_DNA"/>
</dbReference>
<dbReference type="PANTHER" id="PTHR40277:SF1">
    <property type="entry name" value="BLL5419 PROTEIN"/>
    <property type="match status" value="1"/>
</dbReference>
<keyword evidence="4 6" id="KW-1133">Transmembrane helix</keyword>
<feature type="transmembrane region" description="Helical" evidence="6">
    <location>
        <begin position="146"/>
        <end position="163"/>
    </location>
</feature>
<keyword evidence="3 6" id="KW-0812">Transmembrane</keyword>
<keyword evidence="8" id="KW-1185">Reference proteome</keyword>
<keyword evidence="5 6" id="KW-0472">Membrane</keyword>